<dbReference type="EMBL" id="ACLF03000006">
    <property type="protein sequence ID" value="EFQ82616.1"/>
    <property type="molecule type" value="Genomic_DNA"/>
</dbReference>
<dbReference type="AlphaFoldDB" id="E2SDN9"/>
<name>E2SDN9_9ACTN</name>
<dbReference type="eggNOG" id="ENOG503434A">
    <property type="taxonomic scope" value="Bacteria"/>
</dbReference>
<proteinExistence type="predicted"/>
<keyword evidence="2" id="KW-1185">Reference proteome</keyword>
<evidence type="ECO:0000313" key="1">
    <source>
        <dbReference type="EMBL" id="EFQ82616.1"/>
    </source>
</evidence>
<dbReference type="Gene3D" id="3.30.70.100">
    <property type="match status" value="1"/>
</dbReference>
<sequence>MFGLTVRWSLEAAPAGTLDRLRAYVRDESFDRFATLDGLRFKTWRARDGEWFEGTYVFSSAEDRQRFQVGFEAAAATAPGSVIVGSAPVLVEPFTVVAVAEGPAGFMASNSAEG</sequence>
<comment type="caution">
    <text evidence="1">The sequence shown here is derived from an EMBL/GenBank/DDBJ whole genome shotgun (WGS) entry which is preliminary data.</text>
</comment>
<reference evidence="1" key="1">
    <citation type="submission" date="2010-08" db="EMBL/GenBank/DDBJ databases">
        <authorList>
            <person name="Muzny D."/>
            <person name="Qin X."/>
            <person name="Buhay C."/>
            <person name="Dugan-Rocha S."/>
            <person name="Ding Y."/>
            <person name="Chen G."/>
            <person name="Hawes A."/>
            <person name="Holder M."/>
            <person name="Jhangiani S."/>
            <person name="Johnson A."/>
            <person name="Khan Z."/>
            <person name="Li Z."/>
            <person name="Liu W."/>
            <person name="Liu X."/>
            <person name="Perez L."/>
            <person name="Shen H."/>
            <person name="Wang Q."/>
            <person name="Watt J."/>
            <person name="Xi L."/>
            <person name="Xin Y."/>
            <person name="Zhou J."/>
            <person name="Deng J."/>
            <person name="Jiang H."/>
            <person name="Liu Y."/>
            <person name="Qu J."/>
            <person name="Song X.-Z."/>
            <person name="Zhang L."/>
            <person name="Villasana D."/>
            <person name="Johnson A."/>
            <person name="Liu J."/>
            <person name="Liyanage D."/>
            <person name="Lorensuhewa L."/>
            <person name="Robinson T."/>
            <person name="Song A."/>
            <person name="Song B.-B."/>
            <person name="Dinh H."/>
            <person name="Thornton R."/>
            <person name="Coyle M."/>
            <person name="Francisco L."/>
            <person name="Jackson L."/>
            <person name="Javaid M."/>
            <person name="Korchina V."/>
            <person name="Kovar C."/>
            <person name="Mata R."/>
            <person name="Mathew T."/>
            <person name="Ngo R."/>
            <person name="Nguyen L."/>
            <person name="Nguyen N."/>
            <person name="Okwuonu G."/>
            <person name="Ongeri F."/>
            <person name="Pham C."/>
            <person name="Simmons D."/>
            <person name="Wilczek-Boney K."/>
            <person name="Hale W."/>
            <person name="Jakkamsetti A."/>
            <person name="Pham P."/>
            <person name="Ruth R."/>
            <person name="San Lucas F."/>
            <person name="Warren J."/>
            <person name="Zhang J."/>
            <person name="Zhao Z."/>
            <person name="Zhou C."/>
            <person name="Zhu D."/>
            <person name="Lee S."/>
            <person name="Bess C."/>
            <person name="Blankenburg K."/>
            <person name="Forbes L."/>
            <person name="Fu Q."/>
            <person name="Gubbala S."/>
            <person name="Hirani K."/>
            <person name="Jayaseelan J.C."/>
            <person name="Lara F."/>
            <person name="Munidasa M."/>
            <person name="Palculict T."/>
            <person name="Patil S."/>
            <person name="Pu L.-L."/>
            <person name="Saada N."/>
            <person name="Tang L."/>
            <person name="Weissenberger G."/>
            <person name="Zhu Y."/>
            <person name="Hemphill L."/>
            <person name="Shang Y."/>
            <person name="Youmans B."/>
            <person name="Ayvaz T."/>
            <person name="Ross M."/>
            <person name="Santibanez J."/>
            <person name="Aqrawi P."/>
            <person name="Gross S."/>
            <person name="Joshi V."/>
            <person name="Fowler G."/>
            <person name="Nazareth L."/>
            <person name="Reid J."/>
            <person name="Worley K."/>
            <person name="Petrosino J."/>
            <person name="Highlander S."/>
            <person name="Gibbs R."/>
        </authorList>
    </citation>
    <scope>NUCLEOTIDE SEQUENCE [LARGE SCALE GENOMIC DNA]</scope>
    <source>
        <strain evidence="1">DSM 15272</strain>
    </source>
</reference>
<dbReference type="HOGENOM" id="CLU_2115795_0_0_11"/>
<protein>
    <recommendedName>
        <fullName evidence="3">ABM domain-containing protein</fullName>
    </recommendedName>
</protein>
<evidence type="ECO:0008006" key="3">
    <source>
        <dbReference type="Google" id="ProtNLM"/>
    </source>
</evidence>
<dbReference type="STRING" id="585531.HMPREF0063_11825"/>
<evidence type="ECO:0000313" key="2">
    <source>
        <dbReference type="Proteomes" id="UP000003111"/>
    </source>
</evidence>
<accession>E2SDN9</accession>
<dbReference type="OrthoDB" id="4838347at2"/>
<dbReference type="RefSeq" id="WP_007076917.1">
    <property type="nucleotide sequence ID" value="NZ_CM001024.1"/>
</dbReference>
<dbReference type="Proteomes" id="UP000003111">
    <property type="component" value="Unassembled WGS sequence"/>
</dbReference>
<organism evidence="1 2">
    <name type="scientific">Aeromicrobium marinum DSM 15272</name>
    <dbReference type="NCBI Taxonomy" id="585531"/>
    <lineage>
        <taxon>Bacteria</taxon>
        <taxon>Bacillati</taxon>
        <taxon>Actinomycetota</taxon>
        <taxon>Actinomycetes</taxon>
        <taxon>Propionibacteriales</taxon>
        <taxon>Nocardioidaceae</taxon>
        <taxon>Aeromicrobium</taxon>
    </lineage>
</organism>
<gene>
    <name evidence="1" type="ORF">HMPREF0063_11825</name>
</gene>